<feature type="domain" description="DUF5060" evidence="3">
    <location>
        <begin position="34"/>
        <end position="97"/>
    </location>
</feature>
<proteinExistence type="predicted"/>
<reference evidence="4 5" key="1">
    <citation type="submission" date="2019-07" db="EMBL/GenBank/DDBJ databases">
        <title>Whole genome shotgun sequence of Adhaeribacter aerolatus NBRC 106133.</title>
        <authorList>
            <person name="Hosoyama A."/>
            <person name="Uohara A."/>
            <person name="Ohji S."/>
            <person name="Ichikawa N."/>
        </authorList>
    </citation>
    <scope>NUCLEOTIDE SEQUENCE [LARGE SCALE GENOMIC DNA]</scope>
    <source>
        <strain evidence="4 5">NBRC 106133</strain>
    </source>
</reference>
<dbReference type="OrthoDB" id="59486at2"/>
<comment type="caution">
    <text evidence="4">The sequence shown here is derived from an EMBL/GenBank/DDBJ whole genome shotgun (WGS) entry which is preliminary data.</text>
</comment>
<evidence type="ECO:0008006" key="6">
    <source>
        <dbReference type="Google" id="ProtNLM"/>
    </source>
</evidence>
<protein>
    <recommendedName>
        <fullName evidence="6">DUF4038 domain-containing protein</fullName>
    </recommendedName>
</protein>
<evidence type="ECO:0000259" key="1">
    <source>
        <dbReference type="Pfam" id="PF12904"/>
    </source>
</evidence>
<dbReference type="InterPro" id="IPR013783">
    <property type="entry name" value="Ig-like_fold"/>
</dbReference>
<dbReference type="Proteomes" id="UP000321532">
    <property type="component" value="Unassembled WGS sequence"/>
</dbReference>
<dbReference type="InterPro" id="IPR025277">
    <property type="entry name" value="Apiosidase-like_cat_dom"/>
</dbReference>
<dbReference type="RefSeq" id="WP_146900302.1">
    <property type="nucleotide sequence ID" value="NZ_BJYS01000026.1"/>
</dbReference>
<sequence length="549" mass="61333">MIIHRHFFSLTFLFLTLIGALPGYAAEPIAIRTKFEHAFTSSKDYANPLYDVKKFSVKFTSPTGRVKNINGFWDGDRNWRVRFAPDEIGAWTWESTCSDAENIGLNGVKGSFTCTDNKSKLAIYQHGEIIHPKGSYHLTHADGTPFFWAACTAWNGTLKSTEQEWDTYLSHRAQNGYNVIQFVTTQWRGGDKNSLGQVAFEGSGKIKLNPAFFRHLDGKIDKINEHGLVAAPVLLWALGSVQGRELSPGYYLPEEEAILLARYMVARYGGNQVIWILGGDGKYTEENEQRWKNIGRAVFKDEHPGLVALHPGGGSWIGEAYAQEKWLDIIGYQSGHNNSARTINFMNKGPVATTWSQLPPRPLINMEPVYEEINPNITAADVRNASYWSVLSAPASGITYGANGVWPWLREGEEILNHAGKGEKSSRWHQGIKLPGSMQVGYLANFMRTLDWWNLRPAPELLVAQPGEEQSGSFVSVARSTDGKTMVAYLPKGNAVKLYNLLNINYEAQWFNPVANKTQKGKVVTQNGFLVITPPADNSDYVLVLRQKS</sequence>
<organism evidence="4 5">
    <name type="scientific">Adhaeribacter aerolatus</name>
    <dbReference type="NCBI Taxonomy" id="670289"/>
    <lineage>
        <taxon>Bacteria</taxon>
        <taxon>Pseudomonadati</taxon>
        <taxon>Bacteroidota</taxon>
        <taxon>Cytophagia</taxon>
        <taxon>Cytophagales</taxon>
        <taxon>Hymenobacteraceae</taxon>
        <taxon>Adhaeribacter</taxon>
    </lineage>
</organism>
<evidence type="ECO:0000259" key="2">
    <source>
        <dbReference type="Pfam" id="PF13204"/>
    </source>
</evidence>
<feature type="domain" description="Putative collagen-binding" evidence="1">
    <location>
        <begin position="458"/>
        <end position="545"/>
    </location>
</feature>
<dbReference type="SUPFAM" id="SSF51445">
    <property type="entry name" value="(Trans)glycosidases"/>
    <property type="match status" value="1"/>
</dbReference>
<evidence type="ECO:0000259" key="3">
    <source>
        <dbReference type="Pfam" id="PF16586"/>
    </source>
</evidence>
<evidence type="ECO:0000313" key="4">
    <source>
        <dbReference type="EMBL" id="GEO05713.1"/>
    </source>
</evidence>
<dbReference type="EMBL" id="BJYS01000026">
    <property type="protein sequence ID" value="GEO05713.1"/>
    <property type="molecule type" value="Genomic_DNA"/>
</dbReference>
<dbReference type="Gene3D" id="2.60.40.10">
    <property type="entry name" value="Immunoglobulins"/>
    <property type="match status" value="1"/>
</dbReference>
<feature type="domain" description="Apiosidase-like catalytic" evidence="2">
    <location>
        <begin position="134"/>
        <end position="454"/>
    </location>
</feature>
<dbReference type="InterPro" id="IPR024749">
    <property type="entry name" value="Collagen-bd_put"/>
</dbReference>
<dbReference type="Pfam" id="PF13204">
    <property type="entry name" value="Apiosidase"/>
    <property type="match status" value="1"/>
</dbReference>
<name>A0A512B183_9BACT</name>
<evidence type="ECO:0000313" key="5">
    <source>
        <dbReference type="Proteomes" id="UP000321532"/>
    </source>
</evidence>
<dbReference type="Pfam" id="PF16586">
    <property type="entry name" value="DUF5060"/>
    <property type="match status" value="1"/>
</dbReference>
<dbReference type="PANTHER" id="PTHR37836">
    <property type="entry name" value="LMO1036 PROTEIN"/>
    <property type="match status" value="1"/>
</dbReference>
<dbReference type="AlphaFoldDB" id="A0A512B183"/>
<keyword evidence="5" id="KW-1185">Reference proteome</keyword>
<dbReference type="PANTHER" id="PTHR37836:SF2">
    <property type="entry name" value="DUF4038 DOMAIN-CONTAINING PROTEIN"/>
    <property type="match status" value="1"/>
</dbReference>
<dbReference type="InterPro" id="IPR017853">
    <property type="entry name" value="GH"/>
</dbReference>
<dbReference type="InterPro" id="IPR032260">
    <property type="entry name" value="DUF5060"/>
</dbReference>
<accession>A0A512B183</accession>
<gene>
    <name evidence="4" type="ORF">AAE02nite_33770</name>
</gene>
<dbReference type="Gene3D" id="3.20.20.80">
    <property type="entry name" value="Glycosidases"/>
    <property type="match status" value="1"/>
</dbReference>
<dbReference type="Pfam" id="PF12904">
    <property type="entry name" value="Collagen_bind_2"/>
    <property type="match status" value="1"/>
</dbReference>